<protein>
    <submittedName>
        <fullName evidence="4">DUF1349 domain-containing protein</fullName>
    </submittedName>
</protein>
<dbReference type="EMBL" id="CP073100">
    <property type="protein sequence ID" value="QUE50429.1"/>
    <property type="molecule type" value="Genomic_DNA"/>
</dbReference>
<dbReference type="Pfam" id="PF13927">
    <property type="entry name" value="Ig_3"/>
    <property type="match status" value="1"/>
</dbReference>
<evidence type="ECO:0000259" key="3">
    <source>
        <dbReference type="PROSITE" id="PS51820"/>
    </source>
</evidence>
<dbReference type="SUPFAM" id="SSF49899">
    <property type="entry name" value="Concanavalin A-like lectins/glucanases"/>
    <property type="match status" value="2"/>
</dbReference>
<accession>A0A975IYR8</accession>
<evidence type="ECO:0000313" key="4">
    <source>
        <dbReference type="EMBL" id="QUE50429.1"/>
    </source>
</evidence>
<dbReference type="SMART" id="SM00758">
    <property type="entry name" value="PA14"/>
    <property type="match status" value="1"/>
</dbReference>
<dbReference type="SMART" id="SM00409">
    <property type="entry name" value="IG"/>
    <property type="match status" value="1"/>
</dbReference>
<organism evidence="4 5">
    <name type="scientific">Luteolibacter ambystomatis</name>
    <dbReference type="NCBI Taxonomy" id="2824561"/>
    <lineage>
        <taxon>Bacteria</taxon>
        <taxon>Pseudomonadati</taxon>
        <taxon>Verrucomicrobiota</taxon>
        <taxon>Verrucomicrobiia</taxon>
        <taxon>Verrucomicrobiales</taxon>
        <taxon>Verrucomicrobiaceae</taxon>
        <taxon>Luteolibacter</taxon>
    </lineage>
</organism>
<dbReference type="Proteomes" id="UP000676169">
    <property type="component" value="Chromosome"/>
</dbReference>
<feature type="signal peptide" evidence="1">
    <location>
        <begin position="1"/>
        <end position="22"/>
    </location>
</feature>
<proteinExistence type="predicted"/>
<dbReference type="CDD" id="cd00096">
    <property type="entry name" value="Ig"/>
    <property type="match status" value="1"/>
</dbReference>
<dbReference type="InterPro" id="IPR037524">
    <property type="entry name" value="PA14/GLEYA"/>
</dbReference>
<dbReference type="KEGG" id="lamb:KBB96_16360"/>
<evidence type="ECO:0000256" key="1">
    <source>
        <dbReference type="SAM" id="SignalP"/>
    </source>
</evidence>
<dbReference type="Gene3D" id="2.60.120.200">
    <property type="match status" value="4"/>
</dbReference>
<dbReference type="InterPro" id="IPR011658">
    <property type="entry name" value="PA14_dom"/>
</dbReference>
<evidence type="ECO:0000313" key="5">
    <source>
        <dbReference type="Proteomes" id="UP000676169"/>
    </source>
</evidence>
<dbReference type="PROSITE" id="PS50835">
    <property type="entry name" value="IG_LIKE"/>
    <property type="match status" value="1"/>
</dbReference>
<dbReference type="InterPro" id="IPR013783">
    <property type="entry name" value="Ig-like_fold"/>
</dbReference>
<feature type="chain" id="PRO_5037179605" evidence="1">
    <location>
        <begin position="23"/>
        <end position="1615"/>
    </location>
</feature>
<feature type="domain" description="Ig-like" evidence="2">
    <location>
        <begin position="847"/>
        <end position="927"/>
    </location>
</feature>
<reference evidence="4" key="1">
    <citation type="submission" date="2021-04" db="EMBL/GenBank/DDBJ databases">
        <title>Luteolibacter sp. 32A isolated from the skin of an Anderson's salamander (Ambystoma andersonii).</title>
        <authorList>
            <person name="Spergser J."/>
            <person name="Busse H.-J."/>
        </authorList>
    </citation>
    <scope>NUCLEOTIDE SEQUENCE</scope>
    <source>
        <strain evidence="4">32A</strain>
    </source>
</reference>
<dbReference type="Pfam" id="PF13385">
    <property type="entry name" value="Laminin_G_3"/>
    <property type="match status" value="1"/>
</dbReference>
<dbReference type="InterPro" id="IPR003598">
    <property type="entry name" value="Ig_sub2"/>
</dbReference>
<dbReference type="Gene3D" id="3.90.182.10">
    <property type="entry name" value="Toxin - Anthrax Protective Antigen,domain 1"/>
    <property type="match status" value="1"/>
</dbReference>
<dbReference type="Gene3D" id="2.60.40.10">
    <property type="entry name" value="Immunoglobulins"/>
    <property type="match status" value="3"/>
</dbReference>
<dbReference type="SUPFAM" id="SSF48726">
    <property type="entry name" value="Immunoglobulin"/>
    <property type="match status" value="1"/>
</dbReference>
<dbReference type="InterPro" id="IPR013320">
    <property type="entry name" value="ConA-like_dom_sf"/>
</dbReference>
<dbReference type="Pfam" id="PF11958">
    <property type="entry name" value="DUF3472"/>
    <property type="match status" value="1"/>
</dbReference>
<keyword evidence="1" id="KW-0732">Signal</keyword>
<dbReference type="InterPro" id="IPR003599">
    <property type="entry name" value="Ig_sub"/>
</dbReference>
<dbReference type="PROSITE" id="PS51820">
    <property type="entry name" value="PA14"/>
    <property type="match status" value="1"/>
</dbReference>
<dbReference type="SUPFAM" id="SSF56988">
    <property type="entry name" value="Anthrax protective antigen"/>
    <property type="match status" value="1"/>
</dbReference>
<dbReference type="RefSeq" id="WP_211630569.1">
    <property type="nucleotide sequence ID" value="NZ_CP073100.1"/>
</dbReference>
<evidence type="ECO:0000259" key="2">
    <source>
        <dbReference type="PROSITE" id="PS50835"/>
    </source>
</evidence>
<keyword evidence="5" id="KW-1185">Reference proteome</keyword>
<feature type="domain" description="PA14" evidence="3">
    <location>
        <begin position="396"/>
        <end position="542"/>
    </location>
</feature>
<dbReference type="InterPro" id="IPR007110">
    <property type="entry name" value="Ig-like_dom"/>
</dbReference>
<dbReference type="SMART" id="SM00408">
    <property type="entry name" value="IGc2"/>
    <property type="match status" value="1"/>
</dbReference>
<sequence length="1615" mass="169174">MKSTLKQTLLAALLLAPQSGWADGRSYNTTGTLDWVTVEERRPYFQAGNWSPFLGNGCPVVSDEGASFDFYTGVGDSNGRFWHWSTWPISNPITPGDALKIAYLGSTTSGHDGNGGEGTSGGMTNLPSFGIQANVWYRFALRCWRPADGTPHKGYAGQWMRDNSTGNWYHCGTYQTPFAPRGVTGLGGFIEGYPPYNGAKQIDFRNAYVHQYGTPASTIQSASTINISWNGLNPNDPDWKGGYAALSSDGSYAFASSMYKVTSDPLGNSYTPNVVGTTKTLTITQPSTPAFDAIVVSSSSAKTSGSQLMVQWASPATSSPQLGYKIEVFNNSGYTGTPSVTFVENEPEARQKLLDITGVATPYVRLTITDIFDRTGTPVLITPSAATPSAAASVSGTVAGLGYQYYEAGGGVDWTTLPTFGSLTPVQQGAVDFVDTSPRRRRSQYAFNYSGYLEVPTTGIYTFSLYSFDSSKLVIDGTEVVNFDGQHQPSEKSGWIALAAGKHTVSVQYAFSSQRGQTTYWDDIKLNYEGPGISKAQIPGSAWSRVPGGSDPSIALATPANGATVSGASVPLTATVTANGATVNKVQYFSGPVLLGESTLAPYTVNAFLGASSANQLRARLYYNSGYTTDSGPQTALTTTNMDVSPWTLSAIGSQHLYPTGGRLLGDTLGLTGDSFNTLTRQVTGDCTLIARLSDITSAGTLPDGTTPDSSAKAGIILRATLNPDTGNPLGGNSNSTRYAAIFGEVNGGTYYEDSTMAGGNGAPDRTSENLGGGNKWFKLVRTGDTFVSSISQNGTTWTQVNSVTISGIGSTLYAGVFQFTSWNLLQYIPHAGFDNVSLSGTITGAPSATVSPASTTEFTGQSITLKSAVVGQPGYTYQWQKNGVNISGATSATLTLTNLQPGNSGIYRVLVTTANGSATSSTSTLTVRTPTPYDAAVLAASPLACWRLNESAGPVIADSAGNLNGTALGGLGYVSSTLGTTPYNGFEPSQKVIELNGTDADVALPPLNLTSNSATIAGWIKRNGSQTAWSGIFYSRDGGTQAGLHFGSSNDLHYTWNNTNWGWGSGLVPTDGQWTFVALVIEPTKATIYMGNNGSLTSAVNTTSHTTEAFAGTTYLGWDTNQSSRRFKGQMSEFSIYNQALSSTQLTALRDAALASSPAVTLTTPASPVAPTVNLSASVTANGTTINKVQFYNGTTLLGESAAAPYYYTWDGVAAGTYTITANVVYNGTAQMSSAPAIITVAAAPSNPLPYGWASQDVGSVGVAGSASWSAGTYTMSGSGSDVWGSSDQFRYSYQAITGDCDIRARVTSETNTHEWARAGVMIRETLDANSKHADVFVTPGHGFNLQYRTSTGGGSSSTSGPALNAYPNNWVRLVRAGNLFTAYSSADGTTWTTIGSTTITMGSPVYAGLLVCSVSNSTLCTATFDRVSVVAVPSPWQSQDIGSTGIAGSAINNGGIYTLSASGADIWGTADAFRYTYQAATGDCDIIARVNGVANTDGWAKAGVMIRETLAANSTHASVYISPSNGVAFQNRTTTGGSSNNVQNTGITAPVWLRVNRTGSAFTAYRSTDGSTWTTVGSTTITMGTSVYIGLAETSHNNSLLGRAQIDNVTATP</sequence>
<dbReference type="Pfam" id="PF07691">
    <property type="entry name" value="PA14"/>
    <property type="match status" value="1"/>
</dbReference>
<dbReference type="InterPro" id="IPR036179">
    <property type="entry name" value="Ig-like_dom_sf"/>
</dbReference>
<dbReference type="Pfam" id="PF17957">
    <property type="entry name" value="Big_7"/>
    <property type="match status" value="2"/>
</dbReference>
<name>A0A975IYR8_9BACT</name>
<dbReference type="InterPro" id="IPR021862">
    <property type="entry name" value="DUF3472"/>
</dbReference>
<gene>
    <name evidence="4" type="ORF">KBB96_16360</name>
</gene>